<proteinExistence type="predicted"/>
<evidence type="ECO:0008006" key="3">
    <source>
        <dbReference type="Google" id="ProtNLM"/>
    </source>
</evidence>
<dbReference type="AlphaFoldDB" id="A0A814IBG7"/>
<reference evidence="1" key="1">
    <citation type="submission" date="2021-02" db="EMBL/GenBank/DDBJ databases">
        <authorList>
            <person name="Nowell W R."/>
        </authorList>
    </citation>
    <scope>NUCLEOTIDE SEQUENCE</scope>
</reference>
<accession>A0A814IBG7</accession>
<gene>
    <name evidence="1" type="ORF">VCS650_LOCUS15809</name>
</gene>
<name>A0A814IBG7_9BILA</name>
<dbReference type="OrthoDB" id="9990102at2759"/>
<evidence type="ECO:0000313" key="1">
    <source>
        <dbReference type="EMBL" id="CAF1021263.1"/>
    </source>
</evidence>
<evidence type="ECO:0000313" key="2">
    <source>
        <dbReference type="Proteomes" id="UP000663891"/>
    </source>
</evidence>
<sequence length="866" mass="102884">MSNAIRVPTHFTALPNEIVLIIFMYLTYAETIKSFGSLKCQRYKRLLQTYCYKSIDFYTTTFSTFQLCCTQMLNQFRLNVQILKLGHRDCYSQLRIFSRYCLSSSSLLDVFPQLQTLVLRNVHDSDVNDLVPYLPTIPFIDKIILNECPLNKASILICRYLLNNSLNNRLTSCTLNSTSKKECLLFHEPLSASYQRQYSLIYLRIDVYDFASLKHLLMFFPNLSTLEYWLTMHIGCYHDRKHNLYIMFTLPYVHNLGFVVSNDIIHTHFNHTDDRLDYLISMLYMKAQRIDILTGVNKSLSGTFLRMLKQGCHRGKSIRIIPYGIYHLEHNDHNLMPFDTLEIIGCYENQSIDVNLFVVDGFINTTITWLNWMPHIRILNIDNERLLHLCINSININRFLSQELLIIRQINNSQLYEALLFNYFSTCIKILYSSLEYLTIGTKCSLNELCELLIYTPQLKRLSCTLSASNNSLNEISQIPVCLNTIHLQLEDISFDEFQWLISSFSLQLQVLSVSTQGDIEFLDAHRWQQFISCRMPILKKFYFQYQTMISGLLVTPEYYYDLMKEFTSSFWHEKQWFFTYQHYKSNDGDSWITFYSTKPYRWSRYDFHEVINQHHETGINLADEVNFYNYQTLAQYPIQFTQTTRLNFSQGDIIQNPLFISDLTHLFCPSKITELIISNEKFRFEHLLLLLHQFPNIQFLTIPQNILYLSLPQSNTNRLIINKNKIMKVTILNHSTLEDIQILLRWCPNLQSLDIEVQKENLQLIIYFLLSKNTKQIHRNRLPLSLDFKNISFWKQEYNDCIYCRNKKNFNSSIFSIPCNHHLSLLCCRNINYKMIEKFRIMINKEKLLNDYAIEYLDEDMYLWW</sequence>
<dbReference type="Proteomes" id="UP000663891">
    <property type="component" value="Unassembled WGS sequence"/>
</dbReference>
<organism evidence="1 2">
    <name type="scientific">Adineta steineri</name>
    <dbReference type="NCBI Taxonomy" id="433720"/>
    <lineage>
        <taxon>Eukaryota</taxon>
        <taxon>Metazoa</taxon>
        <taxon>Spiralia</taxon>
        <taxon>Gnathifera</taxon>
        <taxon>Rotifera</taxon>
        <taxon>Eurotatoria</taxon>
        <taxon>Bdelloidea</taxon>
        <taxon>Adinetida</taxon>
        <taxon>Adinetidae</taxon>
        <taxon>Adineta</taxon>
    </lineage>
</organism>
<protein>
    <recommendedName>
        <fullName evidence="3">F-box domain-containing protein</fullName>
    </recommendedName>
</protein>
<comment type="caution">
    <text evidence="1">The sequence shown here is derived from an EMBL/GenBank/DDBJ whole genome shotgun (WGS) entry which is preliminary data.</text>
</comment>
<dbReference type="EMBL" id="CAJNON010000138">
    <property type="protein sequence ID" value="CAF1021263.1"/>
    <property type="molecule type" value="Genomic_DNA"/>
</dbReference>